<dbReference type="GO" id="GO:0005524">
    <property type="term" value="F:ATP binding"/>
    <property type="evidence" value="ECO:0007669"/>
    <property type="project" value="UniProtKB-KW"/>
</dbReference>
<dbReference type="CDD" id="cd06170">
    <property type="entry name" value="LuxR_C_like"/>
    <property type="match status" value="1"/>
</dbReference>
<dbReference type="SUPFAM" id="SSF48452">
    <property type="entry name" value="TPR-like"/>
    <property type="match status" value="1"/>
</dbReference>
<dbReference type="Pfam" id="PF00196">
    <property type="entry name" value="GerE"/>
    <property type="match status" value="1"/>
</dbReference>
<keyword evidence="1" id="KW-0547">Nucleotide-binding</keyword>
<dbReference type="SUPFAM" id="SSF46894">
    <property type="entry name" value="C-terminal effector domain of the bipartite response regulators"/>
    <property type="match status" value="1"/>
</dbReference>
<dbReference type="Proteomes" id="UP001141629">
    <property type="component" value="Unassembled WGS sequence"/>
</dbReference>
<dbReference type="Gene3D" id="1.25.40.10">
    <property type="entry name" value="Tetratricopeptide repeat domain"/>
    <property type="match status" value="1"/>
</dbReference>
<reference evidence="5" key="1">
    <citation type="submission" date="2020-07" db="EMBL/GenBank/DDBJ databases">
        <authorList>
            <person name="Pettersson B.M.F."/>
            <person name="Behra P.R.K."/>
            <person name="Ramesh M."/>
            <person name="Das S."/>
            <person name="Dasgupta S."/>
            <person name="Kirsebom L.A."/>
        </authorList>
    </citation>
    <scope>NUCLEOTIDE SEQUENCE</scope>
    <source>
        <strain evidence="5">DSM 44838</strain>
    </source>
</reference>
<dbReference type="InterPro" id="IPR016032">
    <property type="entry name" value="Sig_transdc_resp-reg_C-effctor"/>
</dbReference>
<comment type="caution">
    <text evidence="5">The sequence shown here is derived from an EMBL/GenBank/DDBJ whole genome shotgun (WGS) entry which is preliminary data.</text>
</comment>
<dbReference type="PANTHER" id="PTHR16305:SF35">
    <property type="entry name" value="TRANSCRIPTIONAL ACTIVATOR DOMAIN"/>
    <property type="match status" value="1"/>
</dbReference>
<organism evidence="5 6">
    <name type="scientific">Mycobacterium yunnanensis</name>
    <dbReference type="NCBI Taxonomy" id="368477"/>
    <lineage>
        <taxon>Bacteria</taxon>
        <taxon>Bacillati</taxon>
        <taxon>Actinomycetota</taxon>
        <taxon>Actinomycetes</taxon>
        <taxon>Mycobacteriales</taxon>
        <taxon>Mycobacteriaceae</taxon>
        <taxon>Mycobacterium</taxon>
    </lineage>
</organism>
<dbReference type="AlphaFoldDB" id="A0A9X3BU04"/>
<dbReference type="PROSITE" id="PS50043">
    <property type="entry name" value="HTH_LUXR_2"/>
    <property type="match status" value="1"/>
</dbReference>
<dbReference type="InterPro" id="IPR027417">
    <property type="entry name" value="P-loop_NTPase"/>
</dbReference>
<dbReference type="PANTHER" id="PTHR16305">
    <property type="entry name" value="TESTICULAR SOLUBLE ADENYLYL CYCLASE"/>
    <property type="match status" value="1"/>
</dbReference>
<dbReference type="Gene3D" id="3.40.50.300">
    <property type="entry name" value="P-loop containing nucleotide triphosphate hydrolases"/>
    <property type="match status" value="1"/>
</dbReference>
<dbReference type="SUPFAM" id="SSF52540">
    <property type="entry name" value="P-loop containing nucleoside triphosphate hydrolases"/>
    <property type="match status" value="1"/>
</dbReference>
<keyword evidence="6" id="KW-1185">Reference proteome</keyword>
<evidence type="ECO:0000256" key="3">
    <source>
        <dbReference type="SAM" id="MobiDB-lite"/>
    </source>
</evidence>
<feature type="domain" description="HTH luxR-type" evidence="4">
    <location>
        <begin position="876"/>
        <end position="941"/>
    </location>
</feature>
<dbReference type="GO" id="GO:0006355">
    <property type="term" value="P:regulation of DNA-templated transcription"/>
    <property type="evidence" value="ECO:0007669"/>
    <property type="project" value="InterPro"/>
</dbReference>
<evidence type="ECO:0000256" key="1">
    <source>
        <dbReference type="ARBA" id="ARBA00022741"/>
    </source>
</evidence>
<dbReference type="GO" id="GO:0005737">
    <property type="term" value="C:cytoplasm"/>
    <property type="evidence" value="ECO:0007669"/>
    <property type="project" value="TreeGrafter"/>
</dbReference>
<proteinExistence type="predicted"/>
<dbReference type="EMBL" id="JACKVK010000008">
    <property type="protein sequence ID" value="MCV7422194.1"/>
    <property type="molecule type" value="Genomic_DNA"/>
</dbReference>
<dbReference type="SMART" id="SM00421">
    <property type="entry name" value="HTH_LUXR"/>
    <property type="match status" value="1"/>
</dbReference>
<accession>A0A9X3BU04</accession>
<feature type="region of interest" description="Disordered" evidence="3">
    <location>
        <begin position="1"/>
        <end position="35"/>
    </location>
</feature>
<dbReference type="InterPro" id="IPR036388">
    <property type="entry name" value="WH-like_DNA-bd_sf"/>
</dbReference>
<dbReference type="InterPro" id="IPR041664">
    <property type="entry name" value="AAA_16"/>
</dbReference>
<evidence type="ECO:0000313" key="5">
    <source>
        <dbReference type="EMBL" id="MCV7422194.1"/>
    </source>
</evidence>
<evidence type="ECO:0000313" key="6">
    <source>
        <dbReference type="Proteomes" id="UP001141629"/>
    </source>
</evidence>
<dbReference type="RefSeq" id="WP_263996930.1">
    <property type="nucleotide sequence ID" value="NZ_JACKVK010000008.1"/>
</dbReference>
<dbReference type="PRINTS" id="PR00038">
    <property type="entry name" value="HTHLUXR"/>
</dbReference>
<keyword evidence="2" id="KW-0067">ATP-binding</keyword>
<dbReference type="InterPro" id="IPR000792">
    <property type="entry name" value="Tscrpt_reg_LuxR_C"/>
</dbReference>
<dbReference type="PROSITE" id="PS00622">
    <property type="entry name" value="HTH_LUXR_1"/>
    <property type="match status" value="1"/>
</dbReference>
<dbReference type="Pfam" id="PF13191">
    <property type="entry name" value="AAA_16"/>
    <property type="match status" value="1"/>
</dbReference>
<reference evidence="5" key="2">
    <citation type="journal article" date="2022" name="BMC Genomics">
        <title>Comparative genome analysis of mycobacteria focusing on tRNA and non-coding RNA.</title>
        <authorList>
            <person name="Behra P.R.K."/>
            <person name="Pettersson B.M.F."/>
            <person name="Ramesh M."/>
            <person name="Das S."/>
            <person name="Dasgupta S."/>
            <person name="Kirsebom L.A."/>
        </authorList>
    </citation>
    <scope>NUCLEOTIDE SEQUENCE</scope>
    <source>
        <strain evidence="5">DSM 44838</strain>
    </source>
</reference>
<dbReference type="Gene3D" id="1.10.10.10">
    <property type="entry name" value="Winged helix-like DNA-binding domain superfamily/Winged helix DNA-binding domain"/>
    <property type="match status" value="1"/>
</dbReference>
<name>A0A9X3BU04_9MYCO</name>
<dbReference type="GO" id="GO:0003677">
    <property type="term" value="F:DNA binding"/>
    <property type="evidence" value="ECO:0007669"/>
    <property type="project" value="InterPro"/>
</dbReference>
<dbReference type="InterPro" id="IPR011990">
    <property type="entry name" value="TPR-like_helical_dom_sf"/>
</dbReference>
<gene>
    <name evidence="5" type="ORF">H7K45_16715</name>
</gene>
<sequence>MSGTQEAPMQRTARPTSDPGWSGARRSTGTVPNGVDGAQEVSAFLAGATREPAALVIDGESGIGKTTAWAAVAERARQAGFRVLSARASEREGDVAFGVASVLAGDLESELVTSLPDVQRRAVERHLLHLDRHQFDDDQRAVVAAFTAIVNRLSDAGPVLIAVDDVQWIDTASRDLLAFAARRLRGRVGLLLTERTGPDGATAWLKLDRPGALSRLTIGPMDVRSLQRMIAERFGRPFPRRTMARIAKVSGGNPSYAVELAQVMGPTISTTALPPSIVEALEDAIGHFDDDVERALLAAACVDDPTVDVMAAITSTPVERLVHLLEEPETDGIIAIEGNRVRFTPPVLAHGVYGRARPSTRRALHRAIADMESLPAQRARHMALAAVTADPATLAALDAAVADESVQYDPAAAAELLELAIGLGGDTVERRLAAARQHLRAGDVDRCRELAESVIADPSGGDQRAHARLLVARTLMARGEFRDATDVLQLATSDAVRRPESLMCVHLVSAVAHSSLGDGDGAQRHSVQAMTYAERLEDPHAISRALAVHVSLQCRRGFGLDQSTLNRAMDLEDLEVTTCVRLSAHAVNAVILVWMGRLEEAEIALAAVMDRLAARGEDADLSWIEFHSAMAKVGLGRYAEAARVAESLAVRAEQVGGTHVHMMAAVSASLAAAYAGREHDARIEAEAALGDASASDGQWATPWPIIALGFLEVSLGNHAQALDVLRPLIFRWQQAAAVDMTTFQSVPDAVEAMIAVKALADAERLVVLLRDSAARLDHRWMAATAARCQGMLMAARGELGDAERAVASAMAEHALVPSPFERARTQLVLGQVQRRLRHGTVARATLDEARATFERLGTPLWTARAEAELAHIGRSSRAQDTRLTSAEWRVAELAAAGMSNKEVASALFISAKTVEGNLGRVYRKLGIRNRVELRHRLAADTWARPARGED</sequence>
<evidence type="ECO:0000256" key="2">
    <source>
        <dbReference type="ARBA" id="ARBA00022840"/>
    </source>
</evidence>
<protein>
    <submittedName>
        <fullName evidence="5">AAA family ATPase</fullName>
    </submittedName>
</protein>
<evidence type="ECO:0000259" key="4">
    <source>
        <dbReference type="PROSITE" id="PS50043"/>
    </source>
</evidence>
<dbReference type="GO" id="GO:0004016">
    <property type="term" value="F:adenylate cyclase activity"/>
    <property type="evidence" value="ECO:0007669"/>
    <property type="project" value="TreeGrafter"/>
</dbReference>